<evidence type="ECO:0000256" key="5">
    <source>
        <dbReference type="ARBA" id="ARBA00022837"/>
    </source>
</evidence>
<evidence type="ECO:0000256" key="4">
    <source>
        <dbReference type="ARBA" id="ARBA00022827"/>
    </source>
</evidence>
<dbReference type="CDD" id="cd06186">
    <property type="entry name" value="NOX_Duox_like_FAD_NADP"/>
    <property type="match status" value="2"/>
</dbReference>
<gene>
    <name evidence="14" type="ORF">ODALV1_LOCUS7316</name>
</gene>
<keyword evidence="5" id="KW-0106">Calcium</keyword>
<dbReference type="SUPFAM" id="SSF52343">
    <property type="entry name" value="Ferredoxin reductase-like, C-terminal NADP-linked domain"/>
    <property type="match status" value="1"/>
</dbReference>
<keyword evidence="2" id="KW-0285">Flavoprotein</keyword>
<reference evidence="14 15" key="1">
    <citation type="submission" date="2024-08" db="EMBL/GenBank/DDBJ databases">
        <authorList>
            <person name="Cucini C."/>
            <person name="Frati F."/>
        </authorList>
    </citation>
    <scope>NUCLEOTIDE SEQUENCE [LARGE SCALE GENOMIC DNA]</scope>
</reference>
<feature type="transmembrane region" description="Helical" evidence="11">
    <location>
        <begin position="749"/>
        <end position="772"/>
    </location>
</feature>
<dbReference type="SFLD" id="SFLDG01169">
    <property type="entry name" value="NADPH_oxidase_subgroup_(NOX)"/>
    <property type="match status" value="1"/>
</dbReference>
<feature type="region of interest" description="Disordered" evidence="10">
    <location>
        <begin position="1"/>
        <end position="91"/>
    </location>
</feature>
<evidence type="ECO:0000256" key="8">
    <source>
        <dbReference type="ARBA" id="ARBA00023002"/>
    </source>
</evidence>
<dbReference type="PANTHER" id="PTHR11972:SF58">
    <property type="entry name" value="NADPH OXIDASE 5"/>
    <property type="match status" value="1"/>
</dbReference>
<feature type="region of interest" description="Disordered" evidence="10">
    <location>
        <begin position="225"/>
        <end position="257"/>
    </location>
</feature>
<feature type="transmembrane region" description="Helical" evidence="11">
    <location>
        <begin position="836"/>
        <end position="855"/>
    </location>
</feature>
<evidence type="ECO:0000256" key="3">
    <source>
        <dbReference type="ARBA" id="ARBA00022692"/>
    </source>
</evidence>
<dbReference type="InterPro" id="IPR039261">
    <property type="entry name" value="FNR_nucleotide-bd"/>
</dbReference>
<dbReference type="SMART" id="SM00054">
    <property type="entry name" value="EFh"/>
    <property type="match status" value="5"/>
</dbReference>
<evidence type="ECO:0000259" key="13">
    <source>
        <dbReference type="PROSITE" id="PS51384"/>
    </source>
</evidence>
<feature type="compositionally biased region" description="Basic and acidic residues" evidence="10">
    <location>
        <begin position="8"/>
        <end position="24"/>
    </location>
</feature>
<evidence type="ECO:0000256" key="7">
    <source>
        <dbReference type="ARBA" id="ARBA00022989"/>
    </source>
</evidence>
<keyword evidence="7 11" id="KW-1133">Transmembrane helix</keyword>
<dbReference type="PROSITE" id="PS00018">
    <property type="entry name" value="EF_HAND_1"/>
    <property type="match status" value="1"/>
</dbReference>
<accession>A0ABP1Q6P9</accession>
<dbReference type="Pfam" id="PF08030">
    <property type="entry name" value="NAD_binding_6"/>
    <property type="match status" value="1"/>
</dbReference>
<dbReference type="Proteomes" id="UP001642540">
    <property type="component" value="Unassembled WGS sequence"/>
</dbReference>
<dbReference type="InterPro" id="IPR011992">
    <property type="entry name" value="EF-hand-dom_pair"/>
</dbReference>
<evidence type="ECO:0008006" key="16">
    <source>
        <dbReference type="Google" id="ProtNLM"/>
    </source>
</evidence>
<evidence type="ECO:0000256" key="1">
    <source>
        <dbReference type="ARBA" id="ARBA00004141"/>
    </source>
</evidence>
<feature type="transmembrane region" description="Helical" evidence="11">
    <location>
        <begin position="805"/>
        <end position="824"/>
    </location>
</feature>
<dbReference type="SUPFAM" id="SSF47473">
    <property type="entry name" value="EF-hand"/>
    <property type="match status" value="2"/>
</dbReference>
<dbReference type="Pfam" id="PF13499">
    <property type="entry name" value="EF-hand_7"/>
    <property type="match status" value="2"/>
</dbReference>
<feature type="domain" description="FAD-binding FR-type" evidence="13">
    <location>
        <begin position="875"/>
        <end position="984"/>
    </location>
</feature>
<evidence type="ECO:0000256" key="2">
    <source>
        <dbReference type="ARBA" id="ARBA00022630"/>
    </source>
</evidence>
<dbReference type="Gene3D" id="3.40.50.80">
    <property type="entry name" value="Nucleotide-binding domain of ferredoxin-NADP reductase (FNR) module"/>
    <property type="match status" value="1"/>
</dbReference>
<feature type="domain" description="EF-hand" evidence="12">
    <location>
        <begin position="501"/>
        <end position="536"/>
    </location>
</feature>
<feature type="domain" description="EF-hand" evidence="12">
    <location>
        <begin position="426"/>
        <end position="461"/>
    </location>
</feature>
<dbReference type="PROSITE" id="PS51384">
    <property type="entry name" value="FAD_FR"/>
    <property type="match status" value="1"/>
</dbReference>
<sequence length="1432" mass="162958">MVKNNIRHQGEEYTEKMEDQDNHKQQHQPSNASGNQLSVSGEHSKGEDDQSHNDVIDNKPFLLNGDSELTPTPNQQKTELSLRDHFQNGTSTPKIFKTEVSISMDGSLFYGAETQPQTQSPFLDESTENIGLSESNNKITVPRTKQPLSRSTTQSRSSESDQIALDCEESDSRCSSDEDRSDFSSDYGTEKSSELSERGRNSSSPQNPTIIMDDSELKEVLELRGKESSLPSSPVIANRPSPTVRKRFDSHSSGGNDNLAFIEEESEPEEGCAGSTNNNSAENTITSLSHAEIKSQQRFSAASLDSGSPSFADGLSSDNLTRVILRDFRKEIVRSSDHQSGICLDTFLRLCRKKELLRKLFDLFDKKQQKQLNQHEWIEFLKFRLIGAGPNREDRRVDFVELVESVTYAVCGDDNVDFEKFRIIFEDKNVLTKFFRLIDRDGDGVVTAEQIMEFISQLSSTRATSRLTKENILFLEKLFRENVGDGNEIRKEDFKRIIKTKNEFFVDRVFDIFDEDGSGSISLHEFLDAMHQFAGQDCDDKIRFLFKVYDVDGDGVIRCEELGKVIRACLAENGMKFSDTQTDELTRALFEDADVEGKGALTFDALKGQLKKHPGLLENMSIMLDQWLVPPEQPKQGTTFVQWIKDMKPHHLSIKYIKNNYVYLIWRLIFIIVNIVLFCSRCVKFHEINPNATTYLVLARGAGQCLNFNCTFIVVVMLRQCLTFLRSRGASAFLPIDQHIKFHKMTGKLIFFFSVLHTVMHLVNISTGVMPIPTINKGNWSYMEFLFDPKTSSQQPFSLGLIPGYAFNSGVLIMTILTVMVVGSMPFVRRGGCFEVFYWTHLLYFVFWLLLIIHAPNFWKWFLVPGVIFLIEQALRYYNWKVGRGRTSVSSGILLPSKVTHLVIRRPQNFDFQTGDYVFVRIPKIAKSEWHPFTISSAPEQEDAIWLHIRACGQWTSRLYEYFEKEQEKLRCFSDARSKRFTKMSIRARTPEEPKIIQHPELVLESETQAENRKRLPTVGVRDSQETIDPTSSRSDVVANNEVFSSVDTVNECDAMIRDKNVPIQLKPRPKLKSTKSLPNVHERMKRREVKMQVRNSAPHIQRSMSVNEMENNGDAGVQNSRISSIGSVRARRTTAASFKYMRNKPTVIALKTPSYEEQPNALETNMNIAAGIGCDQKIAEEGRLGSGGVNGCNNVEMDPQLESEANELHPILGTTNTKHSSLAVGRPLEIYLDGPYGAPSSHIFRAEHAVLIATGIGVTPFASILQSIMHRYWASRICCPNCNFAWCGELPQSVLNLKKVDFFWINRDQRSFEWFVHLLSQLEIEQAESGAMERFLDMHMYITSALQRTDMKAVGLQLALDLLHEKEKRDLITGLKTRTNAGRPNWNKVFQQIAEQRKGKVTVFYCGPPALARTLKFKCDEFGFTFRKEIF</sequence>
<feature type="transmembrane region" description="Helical" evidence="11">
    <location>
        <begin position="661"/>
        <end position="679"/>
    </location>
</feature>
<name>A0ABP1Q6P9_9HEXA</name>
<dbReference type="InterPro" id="IPR018247">
    <property type="entry name" value="EF_Hand_1_Ca_BS"/>
</dbReference>
<keyword evidence="8" id="KW-0560">Oxidoreductase</keyword>
<dbReference type="InterPro" id="IPR013130">
    <property type="entry name" value="Fe3_Rdtase_TM_dom"/>
</dbReference>
<dbReference type="PANTHER" id="PTHR11972">
    <property type="entry name" value="NADPH OXIDASE"/>
    <property type="match status" value="1"/>
</dbReference>
<dbReference type="InterPro" id="IPR017927">
    <property type="entry name" value="FAD-bd_FR_type"/>
</dbReference>
<evidence type="ECO:0000313" key="15">
    <source>
        <dbReference type="Proteomes" id="UP001642540"/>
    </source>
</evidence>
<dbReference type="InterPro" id="IPR002048">
    <property type="entry name" value="EF_hand_dom"/>
</dbReference>
<dbReference type="InterPro" id="IPR013112">
    <property type="entry name" value="FAD-bd_8"/>
</dbReference>
<evidence type="ECO:0000256" key="10">
    <source>
        <dbReference type="SAM" id="MobiDB-lite"/>
    </source>
</evidence>
<dbReference type="EMBL" id="CAXLJM020000023">
    <property type="protein sequence ID" value="CAL8089258.1"/>
    <property type="molecule type" value="Genomic_DNA"/>
</dbReference>
<organism evidence="14 15">
    <name type="scientific">Orchesella dallaii</name>
    <dbReference type="NCBI Taxonomy" id="48710"/>
    <lineage>
        <taxon>Eukaryota</taxon>
        <taxon>Metazoa</taxon>
        <taxon>Ecdysozoa</taxon>
        <taxon>Arthropoda</taxon>
        <taxon>Hexapoda</taxon>
        <taxon>Collembola</taxon>
        <taxon>Entomobryomorpha</taxon>
        <taxon>Entomobryoidea</taxon>
        <taxon>Orchesellidae</taxon>
        <taxon>Orchesellinae</taxon>
        <taxon>Orchesella</taxon>
    </lineage>
</organism>
<feature type="compositionally biased region" description="Basic and acidic residues" evidence="10">
    <location>
        <begin position="170"/>
        <end position="200"/>
    </location>
</feature>
<dbReference type="CDD" id="cd00051">
    <property type="entry name" value="EFh"/>
    <property type="match status" value="2"/>
</dbReference>
<dbReference type="Pfam" id="PF08022">
    <property type="entry name" value="FAD_binding_8"/>
    <property type="match status" value="1"/>
</dbReference>
<dbReference type="SUPFAM" id="SSF63380">
    <property type="entry name" value="Riboflavin synthase domain-like"/>
    <property type="match status" value="1"/>
</dbReference>
<dbReference type="InterPro" id="IPR017938">
    <property type="entry name" value="Riboflavin_synthase-like_b-brl"/>
</dbReference>
<keyword evidence="6" id="KW-0521">NADP</keyword>
<feature type="domain" description="EF-hand" evidence="12">
    <location>
        <begin position="537"/>
        <end position="572"/>
    </location>
</feature>
<feature type="compositionally biased region" description="Polar residues" evidence="10">
    <location>
        <begin position="67"/>
        <end position="79"/>
    </location>
</feature>
<keyword evidence="15" id="KW-1185">Reference proteome</keyword>
<comment type="subcellular location">
    <subcellularLocation>
        <location evidence="1">Membrane</location>
        <topology evidence="1">Multi-pass membrane protein</topology>
    </subcellularLocation>
</comment>
<dbReference type="Gene3D" id="1.10.238.10">
    <property type="entry name" value="EF-hand"/>
    <property type="match status" value="2"/>
</dbReference>
<evidence type="ECO:0000259" key="12">
    <source>
        <dbReference type="PROSITE" id="PS50222"/>
    </source>
</evidence>
<feature type="compositionally biased region" description="Polar residues" evidence="10">
    <location>
        <begin position="27"/>
        <end position="41"/>
    </location>
</feature>
<evidence type="ECO:0000256" key="9">
    <source>
        <dbReference type="ARBA" id="ARBA00023136"/>
    </source>
</evidence>
<dbReference type="Pfam" id="PF01794">
    <property type="entry name" value="Ferric_reduct"/>
    <property type="match status" value="1"/>
</dbReference>
<feature type="domain" description="EF-hand" evidence="12">
    <location>
        <begin position="352"/>
        <end position="387"/>
    </location>
</feature>
<feature type="compositionally biased region" description="Basic and acidic residues" evidence="10">
    <location>
        <begin position="42"/>
        <end position="57"/>
    </location>
</feature>
<feature type="region of interest" description="Disordered" evidence="10">
    <location>
        <begin position="131"/>
        <end position="213"/>
    </location>
</feature>
<keyword evidence="4" id="KW-0274">FAD</keyword>
<dbReference type="Gene3D" id="2.40.30.10">
    <property type="entry name" value="Translation factors"/>
    <property type="match status" value="1"/>
</dbReference>
<protein>
    <recommendedName>
        <fullName evidence="16">NADPH oxidase 5</fullName>
    </recommendedName>
</protein>
<keyword evidence="3 11" id="KW-0812">Transmembrane</keyword>
<comment type="caution">
    <text evidence="14">The sequence shown here is derived from an EMBL/GenBank/DDBJ whole genome shotgun (WGS) entry which is preliminary data.</text>
</comment>
<keyword evidence="9 11" id="KW-0472">Membrane</keyword>
<evidence type="ECO:0000313" key="14">
    <source>
        <dbReference type="EMBL" id="CAL8089258.1"/>
    </source>
</evidence>
<dbReference type="SFLD" id="SFLDS00052">
    <property type="entry name" value="Ferric_Reductase_Domain"/>
    <property type="match status" value="1"/>
</dbReference>
<evidence type="ECO:0000256" key="6">
    <source>
        <dbReference type="ARBA" id="ARBA00022857"/>
    </source>
</evidence>
<evidence type="ECO:0000256" key="11">
    <source>
        <dbReference type="SAM" id="Phobius"/>
    </source>
</evidence>
<dbReference type="InterPro" id="IPR050369">
    <property type="entry name" value="RBOH/FRE"/>
</dbReference>
<proteinExistence type="predicted"/>
<dbReference type="InterPro" id="IPR013121">
    <property type="entry name" value="Fe_red_NAD-bd_6"/>
</dbReference>
<dbReference type="PROSITE" id="PS50222">
    <property type="entry name" value="EF_HAND_2"/>
    <property type="match status" value="4"/>
</dbReference>